<dbReference type="Pfam" id="PF00728">
    <property type="entry name" value="Glyco_hydro_20"/>
    <property type="match status" value="1"/>
</dbReference>
<accession>A0A087CE03</accession>
<evidence type="ECO:0000256" key="1">
    <source>
        <dbReference type="ARBA" id="ARBA00001231"/>
    </source>
</evidence>
<dbReference type="AlphaFoldDB" id="A0A087CE03"/>
<dbReference type="STRING" id="218140.BPSY_1911"/>
<dbReference type="SUPFAM" id="SSF55545">
    <property type="entry name" value="beta-N-acetylhexosaminidase-like domain"/>
    <property type="match status" value="1"/>
</dbReference>
<dbReference type="GO" id="GO:0030203">
    <property type="term" value="P:glycosaminoglycan metabolic process"/>
    <property type="evidence" value="ECO:0007669"/>
    <property type="project" value="TreeGrafter"/>
</dbReference>
<proteinExistence type="inferred from homology"/>
<dbReference type="EC" id="3.2.1.52" evidence="3"/>
<dbReference type="PRINTS" id="PR00738">
    <property type="entry name" value="GLHYDRLASE20"/>
</dbReference>
<gene>
    <name evidence="9" type="ORF">BPSY_1911</name>
</gene>
<dbReference type="SUPFAM" id="SSF51445">
    <property type="entry name" value="(Trans)glycosidases"/>
    <property type="match status" value="1"/>
</dbReference>
<dbReference type="PANTHER" id="PTHR22600">
    <property type="entry name" value="BETA-HEXOSAMINIDASE"/>
    <property type="match status" value="1"/>
</dbReference>
<dbReference type="GO" id="GO:0005975">
    <property type="term" value="P:carbohydrate metabolic process"/>
    <property type="evidence" value="ECO:0007669"/>
    <property type="project" value="InterPro"/>
</dbReference>
<feature type="domain" description="Glycoside hydrolase family 20 catalytic" evidence="7">
    <location>
        <begin position="149"/>
        <end position="389"/>
    </location>
</feature>
<dbReference type="RefSeq" id="WP_033497808.1">
    <property type="nucleotide sequence ID" value="NZ_JGZI01000010.1"/>
</dbReference>
<dbReference type="Gene3D" id="3.30.379.10">
    <property type="entry name" value="Chitobiase/beta-hexosaminidase domain 2-like"/>
    <property type="match status" value="1"/>
</dbReference>
<dbReference type="InterPro" id="IPR029018">
    <property type="entry name" value="Hex-like_dom2"/>
</dbReference>
<comment type="caution">
    <text evidence="9">The sequence shown here is derived from an EMBL/GenBank/DDBJ whole genome shotgun (WGS) entry which is preliminary data.</text>
</comment>
<evidence type="ECO:0000313" key="9">
    <source>
        <dbReference type="EMBL" id="KFI81503.1"/>
    </source>
</evidence>
<keyword evidence="5" id="KW-0326">Glycosidase</keyword>
<comment type="catalytic activity">
    <reaction evidence="1">
        <text>Hydrolysis of terminal non-reducing N-acetyl-D-hexosamine residues in N-acetyl-beta-D-hexosaminides.</text>
        <dbReference type="EC" id="3.2.1.52"/>
    </reaction>
</comment>
<dbReference type="EMBL" id="JGZI01000010">
    <property type="protein sequence ID" value="KFI81503.1"/>
    <property type="molecule type" value="Genomic_DNA"/>
</dbReference>
<evidence type="ECO:0000313" key="10">
    <source>
        <dbReference type="Proteomes" id="UP000029050"/>
    </source>
</evidence>
<dbReference type="InterPro" id="IPR017853">
    <property type="entry name" value="GH"/>
</dbReference>
<keyword evidence="4 9" id="KW-0378">Hydrolase</keyword>
<feature type="active site" description="Proton donor" evidence="6">
    <location>
        <position position="303"/>
    </location>
</feature>
<dbReference type="InterPro" id="IPR015882">
    <property type="entry name" value="HEX_bac_N"/>
</dbReference>
<sequence>MTARTHADRQTQAASGPVLIPEPQLLEMLPGMLRLPARGTIAELSNPSEDDACFLGAQLSDSLTAATGLRWNVSRGGRWQAQICLSIDDSLPEHGYELDVAQGSGAQTPVVLRAHDMAALRDGVQTMRQLISQYGSVIPCLHIEDAPAYAVRSYSLDVTRGRVPTMAWLKSWVDRLCLYKYNQLQLYVEHSMMVDSLSESWRGTSPLTSADFVELDSYCSKRGIELVPSISTFGHHYMTLRTRGFRDLGEFPEQAERPYSFIERQEHHTINVNHPDAFGLSRKLIDSYLDLVSSPHFNIGGDETFDLGKGRSRDGAGEQDPAHMYADYVQRLCQYVQSQGHEAMLWGDIAVEMPEILSLLPQDVIVLNWLYAPDITEDKVRLVADSGVRQYVCAAVHCWNSLLPHLDRAWRNISRLARYGLTYHAEGFMVTDWGDYGHVNDPRMSIPAMIYGSQESWKPGAISVEDLDSRISILEYGDASGRFVEDMKLACSGVAFGWDDAIHLLELDDGRGGVNRDVLQAVNAEGATLRLDDEGTASLSEVRRAYLLSRMDAIGGADAADRRLDEARMALVRDAPHSSPTRAMIIQPWLVAIEGQLLFNACGRMLATDGNVIGRHDPAAPALGADPGMPGAEELAEGIEMWFENYAAVWRGVSRESELRRIADVVWALADWTRSAQGRES</sequence>
<dbReference type="Pfam" id="PF02838">
    <property type="entry name" value="Glyco_hydro_20b"/>
    <property type="match status" value="1"/>
</dbReference>
<evidence type="ECO:0000256" key="6">
    <source>
        <dbReference type="PIRSR" id="PIRSR625705-1"/>
    </source>
</evidence>
<comment type="similarity">
    <text evidence="2">Belongs to the glycosyl hydrolase 20 family.</text>
</comment>
<dbReference type="OrthoDB" id="9763537at2"/>
<dbReference type="GO" id="GO:0016020">
    <property type="term" value="C:membrane"/>
    <property type="evidence" value="ECO:0007669"/>
    <property type="project" value="TreeGrafter"/>
</dbReference>
<evidence type="ECO:0000259" key="7">
    <source>
        <dbReference type="Pfam" id="PF00728"/>
    </source>
</evidence>
<protein>
    <recommendedName>
        <fullName evidence="3">beta-N-acetylhexosaminidase</fullName>
        <ecNumber evidence="3">3.2.1.52</ecNumber>
    </recommendedName>
</protein>
<dbReference type="Gene3D" id="3.20.20.80">
    <property type="entry name" value="Glycosidases"/>
    <property type="match status" value="1"/>
</dbReference>
<dbReference type="GO" id="GO:0004563">
    <property type="term" value="F:beta-N-acetylhexosaminidase activity"/>
    <property type="evidence" value="ECO:0007669"/>
    <property type="project" value="UniProtKB-EC"/>
</dbReference>
<dbReference type="eggNOG" id="COG3525">
    <property type="taxonomic scope" value="Bacteria"/>
</dbReference>
<evidence type="ECO:0000256" key="3">
    <source>
        <dbReference type="ARBA" id="ARBA00012663"/>
    </source>
</evidence>
<evidence type="ECO:0000256" key="4">
    <source>
        <dbReference type="ARBA" id="ARBA00022801"/>
    </source>
</evidence>
<dbReference type="InterPro" id="IPR025705">
    <property type="entry name" value="Beta_hexosaminidase_sua/sub"/>
</dbReference>
<feature type="domain" description="Beta-hexosaminidase bacterial type N-terminal" evidence="8">
    <location>
        <begin position="18"/>
        <end position="146"/>
    </location>
</feature>
<reference evidence="9 10" key="1">
    <citation type="submission" date="2014-03" db="EMBL/GenBank/DDBJ databases">
        <title>Genomics of Bifidobacteria.</title>
        <authorList>
            <person name="Ventura M."/>
            <person name="Milani C."/>
            <person name="Lugli G.A."/>
        </authorList>
    </citation>
    <scope>NUCLEOTIDE SEQUENCE [LARGE SCALE GENOMIC DNA]</scope>
    <source>
        <strain evidence="9 10">LMG 21775</strain>
    </source>
</reference>
<evidence type="ECO:0000259" key="8">
    <source>
        <dbReference type="Pfam" id="PF02838"/>
    </source>
</evidence>
<name>A0A087CE03_9BIFI</name>
<dbReference type="PANTHER" id="PTHR22600:SF57">
    <property type="entry name" value="BETA-N-ACETYLHEXOSAMINIDASE"/>
    <property type="match status" value="1"/>
</dbReference>
<evidence type="ECO:0000256" key="5">
    <source>
        <dbReference type="ARBA" id="ARBA00023295"/>
    </source>
</evidence>
<keyword evidence="10" id="KW-1185">Reference proteome</keyword>
<dbReference type="Proteomes" id="UP000029050">
    <property type="component" value="Unassembled WGS sequence"/>
</dbReference>
<organism evidence="9 10">
    <name type="scientific">Bifidobacterium psychraerophilum</name>
    <dbReference type="NCBI Taxonomy" id="218140"/>
    <lineage>
        <taxon>Bacteria</taxon>
        <taxon>Bacillati</taxon>
        <taxon>Actinomycetota</taxon>
        <taxon>Actinomycetes</taxon>
        <taxon>Bifidobacteriales</taxon>
        <taxon>Bifidobacteriaceae</taxon>
        <taxon>Bifidobacterium</taxon>
    </lineage>
</organism>
<evidence type="ECO:0000256" key="2">
    <source>
        <dbReference type="ARBA" id="ARBA00006285"/>
    </source>
</evidence>
<dbReference type="GeneID" id="98301103"/>
<dbReference type="InterPro" id="IPR015883">
    <property type="entry name" value="Glyco_hydro_20_cat"/>
</dbReference>